<dbReference type="GO" id="GO:0008444">
    <property type="term" value="F:CDP-diacylglycerol-glycerol-3-phosphate 3-phosphatidyltransferase activity"/>
    <property type="evidence" value="ECO:0007669"/>
    <property type="project" value="InterPro"/>
</dbReference>
<keyword evidence="6 11" id="KW-1133">Transmembrane helix</keyword>
<evidence type="ECO:0000256" key="2">
    <source>
        <dbReference type="ARBA" id="ARBA00010441"/>
    </source>
</evidence>
<feature type="transmembrane region" description="Helical" evidence="11">
    <location>
        <begin position="12"/>
        <end position="34"/>
    </location>
</feature>
<protein>
    <submittedName>
        <fullName evidence="13">Unannotated protein</fullName>
    </submittedName>
</protein>
<dbReference type="EMBL" id="CAEZSC010000005">
    <property type="protein sequence ID" value="CAB4530257.1"/>
    <property type="molecule type" value="Genomic_DNA"/>
</dbReference>
<sequence length="198" mass="21802">MVKESTDPDRILTIPNAITLVRALGIPAFLYAYLSAHKPVLSFLILVIGALTDYFDGKVARAMGQESKLGAALDPAIDRAYIAATVLALAIESVIPWWLLIILVARDLWLAGVLYFYRRRTGLLFQVTFLGKAATFNLLYAFPFLLVAGERGLSRVCGIIGWAFVIWGVGLYLLTGIQYSISGLVRVGRHQVITDRSN</sequence>
<keyword evidence="4" id="KW-0808">Transferase</keyword>
<keyword evidence="3" id="KW-0444">Lipid biosynthesis</keyword>
<feature type="transmembrane region" description="Helical" evidence="11">
    <location>
        <begin position="159"/>
        <end position="181"/>
    </location>
</feature>
<evidence type="ECO:0000256" key="10">
    <source>
        <dbReference type="ARBA" id="ARBA00023264"/>
    </source>
</evidence>
<evidence type="ECO:0000256" key="11">
    <source>
        <dbReference type="SAM" id="Phobius"/>
    </source>
</evidence>
<proteinExistence type="inferred from homology"/>
<gene>
    <name evidence="12" type="ORF">UFOPK1380_00195</name>
    <name evidence="13" type="ORF">UFOPK1778_00440</name>
    <name evidence="14" type="ORF">UFOPK2689_00592</name>
</gene>
<comment type="subcellular location">
    <subcellularLocation>
        <location evidence="1">Membrane</location>
        <topology evidence="1">Multi-pass membrane protein</topology>
    </subcellularLocation>
</comment>
<dbReference type="PIRSF" id="PIRSF000847">
    <property type="entry name" value="Phos_ph_gly_syn"/>
    <property type="match status" value="1"/>
</dbReference>
<reference evidence="13" key="1">
    <citation type="submission" date="2020-05" db="EMBL/GenBank/DDBJ databases">
        <authorList>
            <person name="Chiriac C."/>
            <person name="Salcher M."/>
            <person name="Ghai R."/>
            <person name="Kavagutti S V."/>
        </authorList>
    </citation>
    <scope>NUCLEOTIDE SEQUENCE</scope>
</reference>
<dbReference type="Pfam" id="PF01066">
    <property type="entry name" value="CDP-OH_P_transf"/>
    <property type="match status" value="1"/>
</dbReference>
<feature type="transmembrane region" description="Helical" evidence="11">
    <location>
        <begin position="129"/>
        <end position="147"/>
    </location>
</feature>
<keyword evidence="5 11" id="KW-0812">Transmembrane</keyword>
<dbReference type="AlphaFoldDB" id="A0A6J6FJS4"/>
<evidence type="ECO:0000256" key="5">
    <source>
        <dbReference type="ARBA" id="ARBA00022692"/>
    </source>
</evidence>
<dbReference type="PANTHER" id="PTHR14269:SF62">
    <property type="entry name" value="CDP-DIACYLGLYCEROL--GLYCEROL-3-PHOSPHATE 3-PHOSPHATIDYLTRANSFERASE 1, CHLOROPLASTIC"/>
    <property type="match status" value="1"/>
</dbReference>
<evidence type="ECO:0000256" key="1">
    <source>
        <dbReference type="ARBA" id="ARBA00004141"/>
    </source>
</evidence>
<accession>A0A6J6FJS4</accession>
<evidence type="ECO:0000256" key="8">
    <source>
        <dbReference type="ARBA" id="ARBA00023136"/>
    </source>
</evidence>
<keyword evidence="10" id="KW-1208">Phospholipid metabolism</keyword>
<dbReference type="PROSITE" id="PS00379">
    <property type="entry name" value="CDP_ALCOHOL_P_TRANSF"/>
    <property type="match status" value="1"/>
</dbReference>
<dbReference type="GO" id="GO:0046474">
    <property type="term" value="P:glycerophospholipid biosynthetic process"/>
    <property type="evidence" value="ECO:0007669"/>
    <property type="project" value="TreeGrafter"/>
</dbReference>
<evidence type="ECO:0000256" key="6">
    <source>
        <dbReference type="ARBA" id="ARBA00022989"/>
    </source>
</evidence>
<evidence type="ECO:0000256" key="9">
    <source>
        <dbReference type="ARBA" id="ARBA00023209"/>
    </source>
</evidence>
<comment type="similarity">
    <text evidence="2">Belongs to the CDP-alcohol phosphatidyltransferase class-I family.</text>
</comment>
<dbReference type="Gene3D" id="1.20.120.1760">
    <property type="match status" value="1"/>
</dbReference>
<evidence type="ECO:0000256" key="4">
    <source>
        <dbReference type="ARBA" id="ARBA00022679"/>
    </source>
</evidence>
<evidence type="ECO:0000313" key="13">
    <source>
        <dbReference type="EMBL" id="CAB4587224.1"/>
    </source>
</evidence>
<keyword evidence="8 11" id="KW-0472">Membrane</keyword>
<dbReference type="EMBL" id="CAEZYL010000026">
    <property type="protein sequence ID" value="CAB4721595.1"/>
    <property type="molecule type" value="Genomic_DNA"/>
</dbReference>
<organism evidence="13">
    <name type="scientific">freshwater metagenome</name>
    <dbReference type="NCBI Taxonomy" id="449393"/>
    <lineage>
        <taxon>unclassified sequences</taxon>
        <taxon>metagenomes</taxon>
        <taxon>ecological metagenomes</taxon>
    </lineage>
</organism>
<dbReference type="GO" id="GO:0016020">
    <property type="term" value="C:membrane"/>
    <property type="evidence" value="ECO:0007669"/>
    <property type="project" value="UniProtKB-SubCell"/>
</dbReference>
<evidence type="ECO:0000313" key="12">
    <source>
        <dbReference type="EMBL" id="CAB4530257.1"/>
    </source>
</evidence>
<evidence type="ECO:0000256" key="7">
    <source>
        <dbReference type="ARBA" id="ARBA00023098"/>
    </source>
</evidence>
<keyword evidence="9" id="KW-0594">Phospholipid biosynthesis</keyword>
<keyword evidence="7" id="KW-0443">Lipid metabolism</keyword>
<name>A0A6J6FJS4_9ZZZZ</name>
<dbReference type="InterPro" id="IPR000462">
    <property type="entry name" value="CDP-OH_P_trans"/>
</dbReference>
<feature type="transmembrane region" description="Helical" evidence="11">
    <location>
        <begin position="69"/>
        <end position="91"/>
    </location>
</feature>
<dbReference type="EMBL" id="CAEZUD010000015">
    <property type="protein sequence ID" value="CAB4587224.1"/>
    <property type="molecule type" value="Genomic_DNA"/>
</dbReference>
<dbReference type="InterPro" id="IPR043130">
    <property type="entry name" value="CDP-OH_PTrfase_TM_dom"/>
</dbReference>
<dbReference type="InterPro" id="IPR050324">
    <property type="entry name" value="CDP-alcohol_PTase-I"/>
</dbReference>
<dbReference type="PANTHER" id="PTHR14269">
    <property type="entry name" value="CDP-DIACYLGLYCEROL--GLYCEROL-3-PHOSPHATE 3-PHOSPHATIDYLTRANSFERASE-RELATED"/>
    <property type="match status" value="1"/>
</dbReference>
<evidence type="ECO:0000313" key="14">
    <source>
        <dbReference type="EMBL" id="CAB4721595.1"/>
    </source>
</evidence>
<evidence type="ECO:0000256" key="3">
    <source>
        <dbReference type="ARBA" id="ARBA00022516"/>
    </source>
</evidence>
<dbReference type="InterPro" id="IPR048254">
    <property type="entry name" value="CDP_ALCOHOL_P_TRANSF_CS"/>
</dbReference>
<dbReference type="InterPro" id="IPR004570">
    <property type="entry name" value="Phosphatidylglycerol_P_synth"/>
</dbReference>